<reference evidence="3" key="1">
    <citation type="submission" date="2023-07" db="EMBL/GenBank/DDBJ databases">
        <title>Bifidobacterium aquikefiriaerophilum sp. nov. and Bifidobacterium eccum sp. nov., isolated from water kefir.</title>
        <authorList>
            <person name="Breselge S."/>
            <person name="Bellassi P."/>
            <person name="Barcenilla C."/>
            <person name="Alvarez-Ordonez A."/>
            <person name="Morelli L."/>
            <person name="Cotter P.D."/>
        </authorList>
    </citation>
    <scope>NUCLEOTIDE SEQUENCE</scope>
    <source>
        <strain evidence="3">WK041_4_12</strain>
    </source>
</reference>
<protein>
    <submittedName>
        <fullName evidence="3">Uncharacterized protein</fullName>
    </submittedName>
</protein>
<evidence type="ECO:0000256" key="1">
    <source>
        <dbReference type="SAM" id="MobiDB-lite"/>
    </source>
</evidence>
<dbReference type="RefSeq" id="WP_369343606.1">
    <property type="nucleotide sequence ID" value="NZ_CP129674.1"/>
</dbReference>
<keyword evidence="2" id="KW-1133">Transmembrane helix</keyword>
<dbReference type="EMBL" id="CP129674">
    <property type="protein sequence ID" value="XDS44012.1"/>
    <property type="molecule type" value="Genomic_DNA"/>
</dbReference>
<name>A0AB39U518_9BIFI</name>
<keyword evidence="2" id="KW-0472">Membrane</keyword>
<dbReference type="KEGG" id="baqk:QN215_06975"/>
<feature type="compositionally biased region" description="Basic and acidic residues" evidence="1">
    <location>
        <begin position="14"/>
        <end position="43"/>
    </location>
</feature>
<accession>A0AB39U518</accession>
<evidence type="ECO:0000256" key="2">
    <source>
        <dbReference type="SAM" id="Phobius"/>
    </source>
</evidence>
<evidence type="ECO:0000313" key="3">
    <source>
        <dbReference type="EMBL" id="XDS44012.1"/>
    </source>
</evidence>
<sequence length="156" mass="17353">MMDKHDTQTNGSQENDRSDSPTKEFPTEEYKKDEHPTDEHPTDDADLGQNAQTRIMNDIPLYTKTASDTQEHDAYGNTIIRKSGSSTPTIVLGSILIVCGVIATLAALFWTPLNLISVMDVDWRVMFAIALAAIGSILLLSSLFWTISTLLHRMKQ</sequence>
<gene>
    <name evidence="3" type="ORF">QN215_06975</name>
</gene>
<feature type="transmembrane region" description="Helical" evidence="2">
    <location>
        <begin position="90"/>
        <end position="113"/>
    </location>
</feature>
<keyword evidence="2" id="KW-0812">Transmembrane</keyword>
<feature type="region of interest" description="Disordered" evidence="1">
    <location>
        <begin position="1"/>
        <end position="47"/>
    </location>
</feature>
<dbReference type="AlphaFoldDB" id="A0AB39U518"/>
<feature type="transmembrane region" description="Helical" evidence="2">
    <location>
        <begin position="125"/>
        <end position="147"/>
    </location>
</feature>
<proteinExistence type="predicted"/>
<organism evidence="3">
    <name type="scientific">Bifidobacterium aquikefiricola</name>
    <dbReference type="NCBI Taxonomy" id="3059038"/>
    <lineage>
        <taxon>Bacteria</taxon>
        <taxon>Bacillati</taxon>
        <taxon>Actinomycetota</taxon>
        <taxon>Actinomycetes</taxon>
        <taxon>Bifidobacteriales</taxon>
        <taxon>Bifidobacteriaceae</taxon>
        <taxon>Bifidobacterium</taxon>
    </lineage>
</organism>